<dbReference type="Pfam" id="PF01520">
    <property type="entry name" value="Amidase_3"/>
    <property type="match status" value="1"/>
</dbReference>
<dbReference type="PANTHER" id="PTHR30404">
    <property type="entry name" value="N-ACETYLMURAMOYL-L-ALANINE AMIDASE"/>
    <property type="match status" value="1"/>
</dbReference>
<evidence type="ECO:0000259" key="1">
    <source>
        <dbReference type="SMART" id="SM00646"/>
    </source>
</evidence>
<keyword evidence="2" id="KW-0378">Hydrolase</keyword>
<dbReference type="CDD" id="cd02696">
    <property type="entry name" value="MurNAc-LAA"/>
    <property type="match status" value="1"/>
</dbReference>
<dbReference type="GO" id="GO:0004040">
    <property type="term" value="F:amidase activity"/>
    <property type="evidence" value="ECO:0007669"/>
    <property type="project" value="InterPro"/>
</dbReference>
<reference evidence="2" key="1">
    <citation type="submission" date="2019-11" db="EMBL/GenBank/DDBJ databases">
        <title>Genomic insights into an expanded diversity of filamentous marine cyanobacteria reveals the extraordinary biosynthetic potential of Moorea and Okeania.</title>
        <authorList>
            <person name="Ferreira Leao T."/>
            <person name="Wang M."/>
            <person name="Moss N."/>
            <person name="Da Silva R."/>
            <person name="Sanders J."/>
            <person name="Nurk S."/>
            <person name="Gurevich A."/>
            <person name="Humphrey G."/>
            <person name="Reher R."/>
            <person name="Zhu Q."/>
            <person name="Belda-Ferre P."/>
            <person name="Glukhov E."/>
            <person name="Rex R."/>
            <person name="Dorrestein P.C."/>
            <person name="Knight R."/>
            <person name="Pevzner P."/>
            <person name="Gerwick W.H."/>
            <person name="Gerwick L."/>
        </authorList>
    </citation>
    <scope>NUCLEOTIDE SEQUENCE</scope>
    <source>
        <strain evidence="2">SIO1C4</strain>
    </source>
</reference>
<dbReference type="SUPFAM" id="SSF53187">
    <property type="entry name" value="Zn-dependent exopeptidases"/>
    <property type="match status" value="1"/>
</dbReference>
<evidence type="ECO:0000313" key="2">
    <source>
        <dbReference type="EMBL" id="NER30723.1"/>
    </source>
</evidence>
<dbReference type="InterPro" id="IPR002901">
    <property type="entry name" value="MGlyc_endo_b_GlcNAc-like_dom"/>
</dbReference>
<proteinExistence type="predicted"/>
<dbReference type="Gene3D" id="3.40.630.40">
    <property type="entry name" value="Zn-dependent exopeptidases"/>
    <property type="match status" value="1"/>
</dbReference>
<dbReference type="InterPro" id="IPR050695">
    <property type="entry name" value="N-acetylmuramoyl_amidase_3"/>
</dbReference>
<comment type="caution">
    <text evidence="2">The sequence shown here is derived from an EMBL/GenBank/DDBJ whole genome shotgun (WGS) entry which is preliminary data.</text>
</comment>
<dbReference type="EMBL" id="JAAHFQ010000629">
    <property type="protein sequence ID" value="NER30723.1"/>
    <property type="molecule type" value="Genomic_DNA"/>
</dbReference>
<dbReference type="AlphaFoldDB" id="A0A6B3NGC5"/>
<gene>
    <name evidence="2" type="ORF">F6J89_24685</name>
</gene>
<organism evidence="2">
    <name type="scientific">Symploca sp. SIO1C4</name>
    <dbReference type="NCBI Taxonomy" id="2607765"/>
    <lineage>
        <taxon>Bacteria</taxon>
        <taxon>Bacillati</taxon>
        <taxon>Cyanobacteriota</taxon>
        <taxon>Cyanophyceae</taxon>
        <taxon>Coleofasciculales</taxon>
        <taxon>Coleofasciculaceae</taxon>
        <taxon>Symploca</taxon>
    </lineage>
</organism>
<dbReference type="GO" id="GO:0008745">
    <property type="term" value="F:N-acetylmuramoyl-L-alanine amidase activity"/>
    <property type="evidence" value="ECO:0007669"/>
    <property type="project" value="InterPro"/>
</dbReference>
<dbReference type="GO" id="GO:0009253">
    <property type="term" value="P:peptidoglycan catabolic process"/>
    <property type="evidence" value="ECO:0007669"/>
    <property type="project" value="InterPro"/>
</dbReference>
<name>A0A6B3NGC5_9CYAN</name>
<accession>A0A6B3NGC5</accession>
<dbReference type="GO" id="GO:0030288">
    <property type="term" value="C:outer membrane-bounded periplasmic space"/>
    <property type="evidence" value="ECO:0007669"/>
    <property type="project" value="TreeGrafter"/>
</dbReference>
<dbReference type="PANTHER" id="PTHR30404:SF8">
    <property type="entry name" value="AUTOLYSIN PH-RELATED"/>
    <property type="match status" value="1"/>
</dbReference>
<dbReference type="InterPro" id="IPR002508">
    <property type="entry name" value="MurNAc-LAA_cat"/>
</dbReference>
<feature type="domain" description="MurNAc-LAA" evidence="1">
    <location>
        <begin position="62"/>
        <end position="176"/>
    </location>
</feature>
<dbReference type="Pfam" id="PF01832">
    <property type="entry name" value="Glucosaminidase"/>
    <property type="match status" value="1"/>
</dbReference>
<dbReference type="SMART" id="SM00646">
    <property type="entry name" value="Ami_3"/>
    <property type="match status" value="1"/>
</dbReference>
<protein>
    <submittedName>
        <fullName evidence="2">Cell wall hydrolase</fullName>
    </submittedName>
</protein>
<sequence>MGRIILSAGHDLRDPGAVALGTTESKEMRLTRDLVAKELKARGADFISVPDYLSLTGTIRWVNANAVPGDVAIDLHGNAFNGSVRGAEAFYIAKNTQRQKDAQILLDALLKAVPGLPSRGAKPDTVTMHRSGLAFCRRIAVASLLLELCFIDNREDLKLLQTYRDKFAQGIADGLIAWNSRNLKQREFPLINIRVKDNEYEEKGVLVNNNSYIPSDLVELLGIKVASLPEIRQISYGNIVYIKAIDLQKFDIAIAWENQTRTVVLDLRPRTELSGSEQIMGLGNTTASELKSFIESNNENALAKFPDLPELYIQESELEGVNHDIAFCQMCLHTNYLRFDGRIKPDQNNFCGLGSADGSPSGASFPDPKTGVTAQIQHLKAYASNDLIKQQPIVDPRFDFVPRGVAPSIYGLGRRWLPDPHYGDKIKSIMMRLYGVF</sequence>